<sequence length="340" mass="38463">MPQQHSASVSRRRWLKGTAGSAATLLTSARSSPTSASTVTGFRPDHGSTLLKVGELTAVIGDNSGTATQRPGYNGIWSLQHTAADRSLFVPGIAGLNLEHIVNGTPLDDDSLFFEPRRAPMMMQRLDDASCELHQPPTPATQLESRTRFVLQPGGILDMHFECWPRKAVFPHGYLSLFWASYINAPQDRSMYFLGGPDNQPESWCQLYTQFHNDQSTVLHREDQFTAAFDPDHRTALFRNFSQLRFDQPFFYGRFDDLTWLVIFDRAAGIRLTHSPSGGGYNSALRSNNPAWDFQYLIREPVVNQRYGFSVRTLLLPHCSRDRLLQLAQNWWAQRSGTRQ</sequence>
<evidence type="ECO:0000313" key="3">
    <source>
        <dbReference type="Proteomes" id="UP000321083"/>
    </source>
</evidence>
<comment type="caution">
    <text evidence="2">The sequence shown here is derived from an EMBL/GenBank/DDBJ whole genome shotgun (WGS) entry which is preliminary data.</text>
</comment>
<gene>
    <name evidence="2" type="ORF">E3A20_06060</name>
</gene>
<dbReference type="Proteomes" id="UP000321083">
    <property type="component" value="Unassembled WGS sequence"/>
</dbReference>
<evidence type="ECO:0000256" key="1">
    <source>
        <dbReference type="SAM" id="MobiDB-lite"/>
    </source>
</evidence>
<keyword evidence="3" id="KW-1185">Reference proteome</keyword>
<evidence type="ECO:0000313" key="2">
    <source>
        <dbReference type="EMBL" id="TWW10811.1"/>
    </source>
</evidence>
<dbReference type="PROSITE" id="PS51318">
    <property type="entry name" value="TAT"/>
    <property type="match status" value="1"/>
</dbReference>
<dbReference type="AlphaFoldDB" id="A0A5C6MD51"/>
<feature type="region of interest" description="Disordered" evidence="1">
    <location>
        <begin position="25"/>
        <end position="44"/>
    </location>
</feature>
<dbReference type="InterPro" id="IPR006311">
    <property type="entry name" value="TAT_signal"/>
</dbReference>
<organism evidence="2 3">
    <name type="scientific">Planctomyces bekefii</name>
    <dbReference type="NCBI Taxonomy" id="1653850"/>
    <lineage>
        <taxon>Bacteria</taxon>
        <taxon>Pseudomonadati</taxon>
        <taxon>Planctomycetota</taxon>
        <taxon>Planctomycetia</taxon>
        <taxon>Planctomycetales</taxon>
        <taxon>Planctomycetaceae</taxon>
        <taxon>Planctomyces</taxon>
    </lineage>
</organism>
<protein>
    <submittedName>
        <fullName evidence="2">Uncharacterized protein</fullName>
    </submittedName>
</protein>
<reference evidence="2 3" key="2">
    <citation type="submission" date="2019-08" db="EMBL/GenBank/DDBJ databases">
        <authorList>
            <person name="Henke P."/>
        </authorList>
    </citation>
    <scope>NUCLEOTIDE SEQUENCE [LARGE SCALE GENOMIC DNA]</scope>
    <source>
        <strain evidence="2">Phe10_nw2017</strain>
    </source>
</reference>
<feature type="compositionally biased region" description="Low complexity" evidence="1">
    <location>
        <begin position="25"/>
        <end position="40"/>
    </location>
</feature>
<accession>A0A5C6MD51</accession>
<reference evidence="2 3" key="1">
    <citation type="submission" date="2019-08" db="EMBL/GenBank/DDBJ databases">
        <title>100 year-old enigma solved: identification of Planctomyces bekefii, the type genus and species of the phylum Planctomycetes.</title>
        <authorList>
            <person name="Svetlana D.N."/>
            <person name="Overmann J."/>
        </authorList>
    </citation>
    <scope>NUCLEOTIDE SEQUENCE [LARGE SCALE GENOMIC DNA]</scope>
    <source>
        <strain evidence="2">Phe10_nw2017</strain>
    </source>
</reference>
<name>A0A5C6MD51_9PLAN</name>
<dbReference type="EMBL" id="SRHE01000078">
    <property type="protein sequence ID" value="TWW10811.1"/>
    <property type="molecule type" value="Genomic_DNA"/>
</dbReference>
<proteinExistence type="predicted"/>